<dbReference type="InterPro" id="IPR006208">
    <property type="entry name" value="Glyco_hormone_CN"/>
</dbReference>
<reference evidence="13" key="1">
    <citation type="submission" date="2025-08" db="UniProtKB">
        <authorList>
            <consortium name="Ensembl"/>
        </authorList>
    </citation>
    <scope>IDENTIFICATION</scope>
</reference>
<dbReference type="InterPro" id="IPR018245">
    <property type="entry name" value="Gonadotropin_bsu_CS"/>
</dbReference>
<dbReference type="OMA" id="PTEYMMH"/>
<dbReference type="PANTHER" id="PTHR11515:SF5">
    <property type="entry name" value="THYROTROPIN SUBUNIT BETA"/>
    <property type="match status" value="1"/>
</dbReference>
<keyword evidence="14" id="KW-1185">Reference proteome</keyword>
<gene>
    <name evidence="13" type="primary">TSHB</name>
</gene>
<dbReference type="CDD" id="cd00069">
    <property type="entry name" value="GHB_like"/>
    <property type="match status" value="1"/>
</dbReference>
<evidence type="ECO:0000256" key="5">
    <source>
        <dbReference type="ARBA" id="ARBA00023157"/>
    </source>
</evidence>
<evidence type="ECO:0000256" key="1">
    <source>
        <dbReference type="ARBA" id="ARBA00004613"/>
    </source>
</evidence>
<keyword evidence="3" id="KW-0964">Secreted</keyword>
<evidence type="ECO:0000313" key="13">
    <source>
        <dbReference type="Ensembl" id="ENSNNAP00000007123.1"/>
    </source>
</evidence>
<dbReference type="GO" id="GO:0005737">
    <property type="term" value="C:cytoplasm"/>
    <property type="evidence" value="ECO:0007669"/>
    <property type="project" value="TreeGrafter"/>
</dbReference>
<dbReference type="Proteomes" id="UP000694559">
    <property type="component" value="Unplaced"/>
</dbReference>
<dbReference type="Pfam" id="PF00007">
    <property type="entry name" value="Cys_knot"/>
    <property type="match status" value="1"/>
</dbReference>
<evidence type="ECO:0000259" key="12">
    <source>
        <dbReference type="Pfam" id="PF00007"/>
    </source>
</evidence>
<evidence type="ECO:0000256" key="3">
    <source>
        <dbReference type="ARBA" id="ARBA00022525"/>
    </source>
</evidence>
<name>A0A8C6VKS9_NAJNA</name>
<keyword evidence="6" id="KW-0325">Glycoprotein</keyword>
<dbReference type="GO" id="GO:0007186">
    <property type="term" value="P:G protein-coupled receptor signaling pathway"/>
    <property type="evidence" value="ECO:0007669"/>
    <property type="project" value="TreeGrafter"/>
</dbReference>
<evidence type="ECO:0000256" key="11">
    <source>
        <dbReference type="RuleBase" id="RU004069"/>
    </source>
</evidence>
<comment type="subcellular location">
    <subcellularLocation>
        <location evidence="1 11">Secreted</location>
    </subcellularLocation>
</comment>
<evidence type="ECO:0000256" key="7">
    <source>
        <dbReference type="ARBA" id="ARBA00038688"/>
    </source>
</evidence>
<dbReference type="AlphaFoldDB" id="A0A8C6VKS9"/>
<comment type="subunit">
    <text evidence="7">Heterodimer of a common alpha chain and a unique beta chain which confers biological specificity to thyrotropin, lutropin, follitropin and gonadotropin.</text>
</comment>
<accession>A0A8C6VKS9</accession>
<protein>
    <recommendedName>
        <fullName evidence="8">Thyrotropin subunit beta</fullName>
    </recommendedName>
    <alternativeName>
        <fullName evidence="9">Thyroid-stimulating hormone subunit beta</fullName>
    </alternativeName>
    <alternativeName>
        <fullName evidence="10">Thyrotropin beta chain</fullName>
    </alternativeName>
</protein>
<dbReference type="SMART" id="SM00068">
    <property type="entry name" value="GHB"/>
    <property type="match status" value="1"/>
</dbReference>
<reference evidence="13" key="2">
    <citation type="submission" date="2025-09" db="UniProtKB">
        <authorList>
            <consortium name="Ensembl"/>
        </authorList>
    </citation>
    <scope>IDENTIFICATION</scope>
</reference>
<evidence type="ECO:0000256" key="2">
    <source>
        <dbReference type="ARBA" id="ARBA00006552"/>
    </source>
</evidence>
<dbReference type="Gene3D" id="2.10.90.10">
    <property type="entry name" value="Cystine-knot cytokines"/>
    <property type="match status" value="1"/>
</dbReference>
<dbReference type="PANTHER" id="PTHR11515">
    <property type="entry name" value="GLYCOPROTEIN HORMONE BETA CHAIN"/>
    <property type="match status" value="1"/>
</dbReference>
<dbReference type="GeneTree" id="ENSGT00940000158152"/>
<dbReference type="OrthoDB" id="8866353at2759"/>
<dbReference type="SUPFAM" id="SSF57501">
    <property type="entry name" value="Cystine-knot cytokines"/>
    <property type="match status" value="1"/>
</dbReference>
<evidence type="ECO:0000256" key="10">
    <source>
        <dbReference type="ARBA" id="ARBA00042931"/>
    </source>
</evidence>
<dbReference type="GO" id="GO:0005615">
    <property type="term" value="C:extracellular space"/>
    <property type="evidence" value="ECO:0007669"/>
    <property type="project" value="TreeGrafter"/>
</dbReference>
<evidence type="ECO:0000256" key="6">
    <source>
        <dbReference type="ARBA" id="ARBA00023180"/>
    </source>
</evidence>
<keyword evidence="5" id="KW-1015">Disulfide bond</keyword>
<organism evidence="13 14">
    <name type="scientific">Naja naja</name>
    <name type="common">Indian cobra</name>
    <dbReference type="NCBI Taxonomy" id="35670"/>
    <lineage>
        <taxon>Eukaryota</taxon>
        <taxon>Metazoa</taxon>
        <taxon>Chordata</taxon>
        <taxon>Craniata</taxon>
        <taxon>Vertebrata</taxon>
        <taxon>Euteleostomi</taxon>
        <taxon>Lepidosauria</taxon>
        <taxon>Squamata</taxon>
        <taxon>Bifurcata</taxon>
        <taxon>Unidentata</taxon>
        <taxon>Episquamata</taxon>
        <taxon>Toxicofera</taxon>
        <taxon>Serpentes</taxon>
        <taxon>Colubroidea</taxon>
        <taxon>Elapidae</taxon>
        <taxon>Elapinae</taxon>
        <taxon>Naja</taxon>
    </lineage>
</organism>
<feature type="domain" description="Glycoprotein hormone subunit beta" evidence="12">
    <location>
        <begin position="72"/>
        <end position="178"/>
    </location>
</feature>
<dbReference type="Ensembl" id="ENSNNAT00000007477.1">
    <property type="protein sequence ID" value="ENSNNAP00000007123.1"/>
    <property type="gene ID" value="ENSNNAG00000004836.1"/>
</dbReference>
<dbReference type="InterPro" id="IPR029034">
    <property type="entry name" value="Cystine-knot_cytokine"/>
</dbReference>
<evidence type="ECO:0000256" key="4">
    <source>
        <dbReference type="ARBA" id="ARBA00022702"/>
    </source>
</evidence>
<comment type="similarity">
    <text evidence="2 11">Belongs to the glycoprotein hormones subunit beta family.</text>
</comment>
<evidence type="ECO:0000256" key="8">
    <source>
        <dbReference type="ARBA" id="ARBA00039483"/>
    </source>
</evidence>
<dbReference type="FunFam" id="2.10.90.10:FF:000007">
    <property type="entry name" value="Luteinizing hormone beta subunit"/>
    <property type="match status" value="1"/>
</dbReference>
<dbReference type="GO" id="GO:0005179">
    <property type="term" value="F:hormone activity"/>
    <property type="evidence" value="ECO:0007669"/>
    <property type="project" value="UniProtKB-KW"/>
</dbReference>
<evidence type="ECO:0000256" key="9">
    <source>
        <dbReference type="ARBA" id="ARBA00042284"/>
    </source>
</evidence>
<sequence>MDPAPELRILSEANSKTQSDCMKKRLCSQESDSPFLRCSEIGQPSRVDSMNPVLSISLPLIFALTLGQSLALCIPVDYVIHVEKRECGYCLAINTTICEGFCMTWDSNVKKLLPRRPTALFQDVCTYKEVVYRTVMIPGCQHHAVSYYSYPVAVSCKCGKCNTDYSDCVQEASGTGYCAMF</sequence>
<evidence type="ECO:0000313" key="14">
    <source>
        <dbReference type="Proteomes" id="UP000694559"/>
    </source>
</evidence>
<dbReference type="PROSITE" id="PS00689">
    <property type="entry name" value="GLYCO_HORMONE_BETA_2"/>
    <property type="match status" value="1"/>
</dbReference>
<keyword evidence="4 11" id="KW-0372">Hormone</keyword>
<dbReference type="InterPro" id="IPR001545">
    <property type="entry name" value="Gonadotropin_bsu"/>
</dbReference>
<proteinExistence type="inferred from homology"/>